<comment type="similarity">
    <text evidence="9">Belongs to the GARS family.</text>
</comment>
<dbReference type="GO" id="GO:0009113">
    <property type="term" value="P:purine nucleobase biosynthetic process"/>
    <property type="evidence" value="ECO:0007669"/>
    <property type="project" value="InterPro"/>
</dbReference>
<dbReference type="InterPro" id="IPR000115">
    <property type="entry name" value="PRibGlycinamide_synth"/>
</dbReference>
<comment type="pathway">
    <text evidence="3">Purine metabolism; IMP biosynthesis via de novo pathway; N(1)-(5-phospho-D-ribosyl)glycinamide from 5-phospho-alpha-D-ribose 1-diphosphate: step 2/2.</text>
</comment>
<evidence type="ECO:0000256" key="7">
    <source>
        <dbReference type="ARBA" id="ARBA00022755"/>
    </source>
</evidence>
<organism evidence="14 15">
    <name type="scientific">Candidatus Buchananbacteria bacterium RIFCSPLOWO2_01_FULL_56_15</name>
    <dbReference type="NCBI Taxonomy" id="1797547"/>
    <lineage>
        <taxon>Bacteria</taxon>
        <taxon>Candidatus Buchananiibacteriota</taxon>
    </lineage>
</organism>
<comment type="cofactor">
    <cofactor evidence="1">
        <name>Mn(2+)</name>
        <dbReference type="ChEBI" id="CHEBI:29035"/>
    </cofactor>
</comment>
<dbReference type="Pfam" id="PF02844">
    <property type="entry name" value="GARS_N"/>
    <property type="match status" value="1"/>
</dbReference>
<keyword evidence="8 12" id="KW-0067">ATP-binding</keyword>
<evidence type="ECO:0000256" key="6">
    <source>
        <dbReference type="ARBA" id="ARBA00022741"/>
    </source>
</evidence>
<sequence>MHVLIYGSGGREHALAYLAGRSPFVERISCFPGNPGMAAEPRTTLAVLAENSVEAVIEFCHTQAVDLVIIGPEQPLANGWADALCAAGIPTFGPSKEAAWIESSKVFAKWLMFECGVPTAPAEVFRHDDHGDAVEYLNRHGTPVVVKADGLCAGKGAIVCQTIAQAKEALQCCLVRQEFGPAGDIVLIEDFLVGHPALPRAELSVIALVDRYGNFLMLPAAQDYKLVGENDTGPNTGGMGSFCPVPWLTPADYQLIADRIFRPVIDQMRGPQTDSPFTGALYAGLMWTADGPYVVEFNCRFGDPELQAIAMTLDTDLMPLLYTIACGGSIAGLQPKVKPGAAVCVVMASHGYPDSSQIKQGAVITGLDFVSHVPDAKVFQAGTKPGSDGQLLTAGGRVLSITCYADQGVEAAAAGCRFLTPCISWLDSERNGPLFRGDIGRNVPASLVEVAVATDGVSSS</sequence>
<dbReference type="AlphaFoldDB" id="A0A1G1YQN4"/>
<comment type="cofactor">
    <cofactor evidence="2">
        <name>Mg(2+)</name>
        <dbReference type="ChEBI" id="CHEBI:18420"/>
    </cofactor>
</comment>
<comment type="caution">
    <text evidence="14">The sequence shown here is derived from an EMBL/GenBank/DDBJ whole genome shotgun (WGS) entry which is preliminary data.</text>
</comment>
<dbReference type="SMART" id="SM01209">
    <property type="entry name" value="GARS_A"/>
    <property type="match status" value="1"/>
</dbReference>
<evidence type="ECO:0000256" key="1">
    <source>
        <dbReference type="ARBA" id="ARBA00001936"/>
    </source>
</evidence>
<evidence type="ECO:0000313" key="14">
    <source>
        <dbReference type="EMBL" id="OGY54609.1"/>
    </source>
</evidence>
<gene>
    <name evidence="14" type="ORF">A2951_01295</name>
</gene>
<evidence type="ECO:0000256" key="3">
    <source>
        <dbReference type="ARBA" id="ARBA00005174"/>
    </source>
</evidence>
<accession>A0A1G1YQN4</accession>
<evidence type="ECO:0000256" key="10">
    <source>
        <dbReference type="ARBA" id="ARBA00042242"/>
    </source>
</evidence>
<dbReference type="EC" id="6.3.4.13" evidence="4"/>
<keyword evidence="6 12" id="KW-0547">Nucleotide-binding</keyword>
<name>A0A1G1YQN4_9BACT</name>
<dbReference type="Proteomes" id="UP000178944">
    <property type="component" value="Unassembled WGS sequence"/>
</dbReference>
<dbReference type="SUPFAM" id="SSF56059">
    <property type="entry name" value="Glutathione synthetase ATP-binding domain-like"/>
    <property type="match status" value="1"/>
</dbReference>
<dbReference type="Pfam" id="PF01071">
    <property type="entry name" value="GARS_A"/>
    <property type="match status" value="1"/>
</dbReference>
<dbReference type="InterPro" id="IPR016185">
    <property type="entry name" value="PreATP-grasp_dom_sf"/>
</dbReference>
<dbReference type="PANTHER" id="PTHR43472">
    <property type="entry name" value="PHOSPHORIBOSYLAMINE--GLYCINE LIGASE"/>
    <property type="match status" value="1"/>
</dbReference>
<dbReference type="Gene3D" id="3.90.600.10">
    <property type="entry name" value="Phosphoribosylglycinamide synthetase, C-terminal domain"/>
    <property type="match status" value="1"/>
</dbReference>
<dbReference type="UniPathway" id="UPA00074">
    <property type="reaction ID" value="UER00125"/>
</dbReference>
<dbReference type="InterPro" id="IPR013815">
    <property type="entry name" value="ATP_grasp_subdomain_1"/>
</dbReference>
<dbReference type="GO" id="GO:0005524">
    <property type="term" value="F:ATP binding"/>
    <property type="evidence" value="ECO:0007669"/>
    <property type="project" value="UniProtKB-UniRule"/>
</dbReference>
<evidence type="ECO:0000256" key="8">
    <source>
        <dbReference type="ARBA" id="ARBA00022840"/>
    </source>
</evidence>
<keyword evidence="7" id="KW-0658">Purine biosynthesis</keyword>
<dbReference type="InterPro" id="IPR037123">
    <property type="entry name" value="PRibGlycinamide_synth_C_sf"/>
</dbReference>
<dbReference type="Gene3D" id="3.30.470.20">
    <property type="entry name" value="ATP-grasp fold, B domain"/>
    <property type="match status" value="1"/>
</dbReference>
<dbReference type="NCBIfam" id="TIGR00877">
    <property type="entry name" value="purD"/>
    <property type="match status" value="1"/>
</dbReference>
<evidence type="ECO:0000256" key="12">
    <source>
        <dbReference type="PROSITE-ProRule" id="PRU00409"/>
    </source>
</evidence>
<dbReference type="EMBL" id="MHIQ01000031">
    <property type="protein sequence ID" value="OGY54609.1"/>
    <property type="molecule type" value="Genomic_DNA"/>
</dbReference>
<evidence type="ECO:0000256" key="9">
    <source>
        <dbReference type="ARBA" id="ARBA00038345"/>
    </source>
</evidence>
<evidence type="ECO:0000259" key="13">
    <source>
        <dbReference type="PROSITE" id="PS50975"/>
    </source>
</evidence>
<protein>
    <recommendedName>
        <fullName evidence="4">phosphoribosylamine--glycine ligase</fullName>
        <ecNumber evidence="4">6.3.4.13</ecNumber>
    </recommendedName>
    <alternativeName>
        <fullName evidence="10">Glycinamide ribonucleotide synthetase</fullName>
    </alternativeName>
    <alternativeName>
        <fullName evidence="11">Phosphoribosylglycinamide synthetase</fullName>
    </alternativeName>
</protein>
<dbReference type="InterPro" id="IPR011761">
    <property type="entry name" value="ATP-grasp"/>
</dbReference>
<dbReference type="PROSITE" id="PS50975">
    <property type="entry name" value="ATP_GRASP"/>
    <property type="match status" value="1"/>
</dbReference>
<dbReference type="InterPro" id="IPR020562">
    <property type="entry name" value="PRibGlycinamide_synth_N"/>
</dbReference>
<dbReference type="SMART" id="SM01210">
    <property type="entry name" value="GARS_C"/>
    <property type="match status" value="1"/>
</dbReference>
<dbReference type="GO" id="GO:0004637">
    <property type="term" value="F:phosphoribosylamine-glycine ligase activity"/>
    <property type="evidence" value="ECO:0007669"/>
    <property type="project" value="UniProtKB-EC"/>
</dbReference>
<evidence type="ECO:0000256" key="11">
    <source>
        <dbReference type="ARBA" id="ARBA00042864"/>
    </source>
</evidence>
<dbReference type="InterPro" id="IPR011054">
    <property type="entry name" value="Rudment_hybrid_motif"/>
</dbReference>
<evidence type="ECO:0000313" key="15">
    <source>
        <dbReference type="Proteomes" id="UP000178944"/>
    </source>
</evidence>
<evidence type="ECO:0000256" key="5">
    <source>
        <dbReference type="ARBA" id="ARBA00022598"/>
    </source>
</evidence>
<dbReference type="Gene3D" id="3.40.50.20">
    <property type="match status" value="1"/>
</dbReference>
<dbReference type="InterPro" id="IPR020560">
    <property type="entry name" value="PRibGlycinamide_synth_C-dom"/>
</dbReference>
<dbReference type="SUPFAM" id="SSF51246">
    <property type="entry name" value="Rudiment single hybrid motif"/>
    <property type="match status" value="1"/>
</dbReference>
<dbReference type="InterPro" id="IPR020559">
    <property type="entry name" value="PRibGlycinamide_synth_CS"/>
</dbReference>
<dbReference type="Pfam" id="PF02843">
    <property type="entry name" value="GARS_C"/>
    <property type="match status" value="1"/>
</dbReference>
<reference evidence="14 15" key="1">
    <citation type="journal article" date="2016" name="Nat. Commun.">
        <title>Thousands of microbial genomes shed light on interconnected biogeochemical processes in an aquifer system.</title>
        <authorList>
            <person name="Anantharaman K."/>
            <person name="Brown C.T."/>
            <person name="Hug L.A."/>
            <person name="Sharon I."/>
            <person name="Castelle C.J."/>
            <person name="Probst A.J."/>
            <person name="Thomas B.C."/>
            <person name="Singh A."/>
            <person name="Wilkins M.J."/>
            <person name="Karaoz U."/>
            <person name="Brodie E.L."/>
            <person name="Williams K.H."/>
            <person name="Hubbard S.S."/>
            <person name="Banfield J.F."/>
        </authorList>
    </citation>
    <scope>NUCLEOTIDE SEQUENCE [LARGE SCALE GENOMIC DNA]</scope>
</reference>
<feature type="domain" description="ATP-grasp" evidence="13">
    <location>
        <begin position="109"/>
        <end position="326"/>
    </location>
</feature>
<dbReference type="GO" id="GO:0006189">
    <property type="term" value="P:'de novo' IMP biosynthetic process"/>
    <property type="evidence" value="ECO:0007669"/>
    <property type="project" value="UniProtKB-UniPathway"/>
</dbReference>
<evidence type="ECO:0000256" key="4">
    <source>
        <dbReference type="ARBA" id="ARBA00013255"/>
    </source>
</evidence>
<proteinExistence type="inferred from homology"/>
<dbReference type="Gene3D" id="3.30.1490.20">
    <property type="entry name" value="ATP-grasp fold, A domain"/>
    <property type="match status" value="1"/>
</dbReference>
<dbReference type="InterPro" id="IPR020561">
    <property type="entry name" value="PRibGlycinamid_synth_ATP-grasp"/>
</dbReference>
<dbReference type="PROSITE" id="PS00184">
    <property type="entry name" value="GARS"/>
    <property type="match status" value="1"/>
</dbReference>
<dbReference type="SUPFAM" id="SSF52440">
    <property type="entry name" value="PreATP-grasp domain"/>
    <property type="match status" value="1"/>
</dbReference>
<dbReference type="PANTHER" id="PTHR43472:SF1">
    <property type="entry name" value="PHOSPHORIBOSYLAMINE--GLYCINE LIGASE, CHLOROPLASTIC"/>
    <property type="match status" value="1"/>
</dbReference>
<evidence type="ECO:0000256" key="2">
    <source>
        <dbReference type="ARBA" id="ARBA00001946"/>
    </source>
</evidence>
<keyword evidence="5 14" id="KW-0436">Ligase</keyword>
<dbReference type="GO" id="GO:0046872">
    <property type="term" value="F:metal ion binding"/>
    <property type="evidence" value="ECO:0007669"/>
    <property type="project" value="InterPro"/>
</dbReference>